<evidence type="ECO:0000256" key="2">
    <source>
        <dbReference type="ARBA" id="ARBA00022527"/>
    </source>
</evidence>
<dbReference type="Pfam" id="PF00069">
    <property type="entry name" value="Pkinase"/>
    <property type="match status" value="1"/>
</dbReference>
<dbReference type="PANTHER" id="PTHR43289:SF6">
    <property type="entry name" value="SERINE_THREONINE-PROTEIN KINASE NEKL-3"/>
    <property type="match status" value="1"/>
</dbReference>
<dbReference type="Gene3D" id="1.10.510.10">
    <property type="entry name" value="Transferase(Phosphotransferase) domain 1"/>
    <property type="match status" value="1"/>
</dbReference>
<evidence type="ECO:0000256" key="3">
    <source>
        <dbReference type="ARBA" id="ARBA00022679"/>
    </source>
</evidence>
<dbReference type="InterPro" id="IPR012341">
    <property type="entry name" value="6hp_glycosidase-like_sf"/>
</dbReference>
<dbReference type="EMBL" id="JAPNNL010000016">
    <property type="protein sequence ID" value="MDA0633102.1"/>
    <property type="molecule type" value="Genomic_DNA"/>
</dbReference>
<keyword evidence="5" id="KW-0418">Kinase</keyword>
<dbReference type="InterPro" id="IPR011009">
    <property type="entry name" value="Kinase-like_dom_sf"/>
</dbReference>
<comment type="caution">
    <text evidence="9">The sequence shown here is derived from an EMBL/GenBank/DDBJ whole genome shotgun (WGS) entry which is preliminary data.</text>
</comment>
<dbReference type="InterPro" id="IPR000719">
    <property type="entry name" value="Prot_kinase_dom"/>
</dbReference>
<evidence type="ECO:0000256" key="7">
    <source>
        <dbReference type="SAM" id="MobiDB-lite"/>
    </source>
</evidence>
<dbReference type="Gene3D" id="1.50.10.20">
    <property type="match status" value="1"/>
</dbReference>
<evidence type="ECO:0000313" key="10">
    <source>
        <dbReference type="Proteomes" id="UP001144036"/>
    </source>
</evidence>
<evidence type="ECO:0000256" key="5">
    <source>
        <dbReference type="ARBA" id="ARBA00022777"/>
    </source>
</evidence>
<dbReference type="InterPro" id="IPR058053">
    <property type="entry name" value="RamC_C"/>
</dbReference>
<dbReference type="Proteomes" id="UP001144036">
    <property type="component" value="Unassembled WGS sequence"/>
</dbReference>
<dbReference type="SMART" id="SM00220">
    <property type="entry name" value="S_TKc"/>
    <property type="match status" value="1"/>
</dbReference>
<dbReference type="PANTHER" id="PTHR43289">
    <property type="entry name" value="MITOGEN-ACTIVATED PROTEIN KINASE KINASE KINASE 20-RELATED"/>
    <property type="match status" value="1"/>
</dbReference>
<dbReference type="InterPro" id="IPR053524">
    <property type="entry name" value="Aerial_hyphae_peptide-synth"/>
</dbReference>
<dbReference type="Gene3D" id="1.50.10.10">
    <property type="match status" value="1"/>
</dbReference>
<evidence type="ECO:0000313" key="9">
    <source>
        <dbReference type="EMBL" id="MDA0633102.1"/>
    </source>
</evidence>
<keyword evidence="10" id="KW-1185">Reference proteome</keyword>
<dbReference type="SMART" id="SM01260">
    <property type="entry name" value="LANC_like"/>
    <property type="match status" value="1"/>
</dbReference>
<feature type="compositionally biased region" description="Pro residues" evidence="7">
    <location>
        <begin position="473"/>
        <end position="482"/>
    </location>
</feature>
<keyword evidence="4" id="KW-0547">Nucleotide-binding</keyword>
<feature type="domain" description="Protein kinase" evidence="8">
    <location>
        <begin position="225"/>
        <end position="559"/>
    </location>
</feature>
<keyword evidence="6" id="KW-0067">ATP-binding</keyword>
<keyword evidence="3" id="KW-0808">Transferase</keyword>
<evidence type="ECO:0000256" key="6">
    <source>
        <dbReference type="ARBA" id="ARBA00022840"/>
    </source>
</evidence>
<dbReference type="PROSITE" id="PS50011">
    <property type="entry name" value="PROTEIN_KINASE_DOM"/>
    <property type="match status" value="1"/>
</dbReference>
<accession>A0ABT4S7A3</accession>
<dbReference type="RefSeq" id="WP_270153939.1">
    <property type="nucleotide sequence ID" value="NZ_JAPNNL010000016.1"/>
</dbReference>
<reference evidence="9" key="1">
    <citation type="submission" date="2022-11" db="EMBL/GenBank/DDBJ databases">
        <title>Nonomuraea corallina sp. nov., a new species of the genus Nonomuraea isolated from sea side sediment in Thai sea.</title>
        <authorList>
            <person name="Ngamcharungchit C."/>
            <person name="Matsumoto A."/>
            <person name="Suriyachadkun C."/>
            <person name="Panbangred W."/>
            <person name="Inahashi Y."/>
            <person name="Intra B."/>
        </authorList>
    </citation>
    <scope>NUCLEOTIDE SEQUENCE</scope>
    <source>
        <strain evidence="9">MCN248</strain>
    </source>
</reference>
<dbReference type="InterPro" id="IPR007822">
    <property type="entry name" value="LANC-like"/>
</dbReference>
<evidence type="ECO:0000256" key="4">
    <source>
        <dbReference type="ARBA" id="ARBA00022741"/>
    </source>
</evidence>
<dbReference type="InterPro" id="IPR057929">
    <property type="entry name" value="RamC_N"/>
</dbReference>
<feature type="compositionally biased region" description="Basic and acidic residues" evidence="7">
    <location>
        <begin position="490"/>
        <end position="501"/>
    </location>
</feature>
<evidence type="ECO:0000256" key="1">
    <source>
        <dbReference type="ARBA" id="ARBA00012513"/>
    </source>
</evidence>
<dbReference type="NCBIfam" id="NF038151">
    <property type="entry name" value="lanthi_synth_III"/>
    <property type="match status" value="1"/>
</dbReference>
<protein>
    <recommendedName>
        <fullName evidence="1">non-specific serine/threonine protein kinase</fullName>
        <ecNumber evidence="1">2.7.11.1</ecNumber>
    </recommendedName>
</protein>
<keyword evidence="2" id="KW-0723">Serine/threonine-protein kinase</keyword>
<dbReference type="EC" id="2.7.11.1" evidence="1"/>
<name>A0ABT4S7A3_9ACTN</name>
<dbReference type="CDD" id="cd04791">
    <property type="entry name" value="LanC_SerThrkinase"/>
    <property type="match status" value="1"/>
</dbReference>
<proteinExistence type="predicted"/>
<dbReference type="SUPFAM" id="SSF56112">
    <property type="entry name" value="Protein kinase-like (PK-like)"/>
    <property type="match status" value="1"/>
</dbReference>
<gene>
    <name evidence="9" type="primary">lanKC</name>
    <name evidence="9" type="ORF">OUY22_06685</name>
</gene>
<evidence type="ECO:0000259" key="8">
    <source>
        <dbReference type="PROSITE" id="PS50011"/>
    </source>
</evidence>
<feature type="region of interest" description="Disordered" evidence="7">
    <location>
        <begin position="468"/>
        <end position="517"/>
    </location>
</feature>
<organism evidence="9 10">
    <name type="scientific">Nonomuraea corallina</name>
    <dbReference type="NCBI Taxonomy" id="2989783"/>
    <lineage>
        <taxon>Bacteria</taxon>
        <taxon>Bacillati</taxon>
        <taxon>Actinomycetota</taxon>
        <taxon>Actinomycetes</taxon>
        <taxon>Streptosporangiales</taxon>
        <taxon>Streptosporangiaceae</taxon>
        <taxon>Nonomuraea</taxon>
    </lineage>
</organism>
<sequence length="887" mass="95786">MDQYELYCLADRHFYDTLEHSTAADAGFSILHRPAPAGWSSETTETWCYYAPGNEPPMPAQGWKIHVSARLDDAEKAIAAVYDYCIPRMIPFKFLRGPAVLVMVNSKAASRASSGKLITIYPRDEAQLELVLKELDELLRDVQGPYILSDLRYGKGPLFVRYGGFAERHCLSGGERVLAVEDGDGTLVPDVRGAIFSVPPWTTLPEFLKPHLAARNAVTMSDLPYEIDRVLHFSNGGGVYLARHLHTGDQVVLKEARPHAGLDALGRDAVTRLAHERAILERLAGLGVAPQLRDHFTVGEHHFLVQEFVDGTPLQRRLVHRYPLTRATCDAEDLDTYTRWALDTLDQVEAAIEALHERGVVFGDLHPDNILLTEDGRVVLIDYEVATLTDDGARAALAHPAFVAPPDRQGADVDRYAMACLRLGLFAPQCTIMLPLSPKKVAQLGELVAETFPGTGDMARKAAATIMGSAPSRPAPSEPAPSEPASTDGGRTDSGRTRAEETGAEDPPMPGSAPWPDLRDALRRAITAAATSDRDDRLFPGDVAQFRPGGGLNLAHGAAGVLYALAVTGAGRFPEYDDWLRERARRPIPGSGLGLYDGLHGIAYVLDRLGYRQDALDVVDICLREKWEGLESALHTGLAGIGLNLLHLGEPELTKAGLRAVDICADRLGGPDDVPEVSGGTNPRAGLMYGSSGPALLFLHAYEHTGDPSLLDLARTALQQDLRRCREAQDGSLQVNQGWRLLPYVDEGSAGIALVLARYLSHRDDPALAAALADLLKAARSGFFVQPGLFTGRAGIIAALAGVPAEPDTAQVLEAHVKGLRWHALPYGGGLAFPGDQLLRLSMDFSTGSAGVLFALHTVLGEEPGHLPFLEAASAVRPVTYDLQKEV</sequence>
<dbReference type="SUPFAM" id="SSF158745">
    <property type="entry name" value="LanC-like"/>
    <property type="match status" value="1"/>
</dbReference>
<dbReference type="Pfam" id="PF25816">
    <property type="entry name" value="RamC_N"/>
    <property type="match status" value="1"/>
</dbReference>